<proteinExistence type="predicted"/>
<name>A0A5R9IFQ3_9GAMM</name>
<gene>
    <name evidence="2" type="ORF">FE810_12230</name>
</gene>
<evidence type="ECO:0000313" key="3">
    <source>
        <dbReference type="Proteomes" id="UP000307790"/>
    </source>
</evidence>
<evidence type="ECO:0000256" key="1">
    <source>
        <dbReference type="SAM" id="SignalP"/>
    </source>
</evidence>
<keyword evidence="1" id="KW-0732">Signal</keyword>
<feature type="chain" id="PRO_5024364817" evidence="1">
    <location>
        <begin position="25"/>
        <end position="669"/>
    </location>
</feature>
<comment type="caution">
    <text evidence="2">The sequence shown here is derived from an EMBL/GenBank/DDBJ whole genome shotgun (WGS) entry which is preliminary data.</text>
</comment>
<keyword evidence="3" id="KW-1185">Reference proteome</keyword>
<dbReference type="RefSeq" id="WP_138320343.1">
    <property type="nucleotide sequence ID" value="NZ_VCBC01000011.1"/>
</dbReference>
<reference evidence="2 3" key="1">
    <citation type="submission" date="2019-05" db="EMBL/GenBank/DDBJ databases">
        <title>Genome sequences of Thalassotalea litorea 1K03283.</title>
        <authorList>
            <person name="Zhang D."/>
        </authorList>
    </citation>
    <scope>NUCLEOTIDE SEQUENCE [LARGE SCALE GENOMIC DNA]</scope>
    <source>
        <strain evidence="2 3">MCCC 1K03283</strain>
    </source>
</reference>
<feature type="signal peptide" evidence="1">
    <location>
        <begin position="1"/>
        <end position="24"/>
    </location>
</feature>
<evidence type="ECO:0000313" key="2">
    <source>
        <dbReference type="EMBL" id="TLU64360.1"/>
    </source>
</evidence>
<organism evidence="2 3">
    <name type="scientific">Thalassotalea litorea</name>
    <dbReference type="NCBI Taxonomy" id="2020715"/>
    <lineage>
        <taxon>Bacteria</taxon>
        <taxon>Pseudomonadati</taxon>
        <taxon>Pseudomonadota</taxon>
        <taxon>Gammaproteobacteria</taxon>
        <taxon>Alteromonadales</taxon>
        <taxon>Colwelliaceae</taxon>
        <taxon>Thalassotalea</taxon>
    </lineage>
</organism>
<dbReference type="OrthoDB" id="8587at2"/>
<dbReference type="AlphaFoldDB" id="A0A5R9IFQ3"/>
<accession>A0A5R9IFQ3</accession>
<dbReference type="SUPFAM" id="SSF82171">
    <property type="entry name" value="DPP6 N-terminal domain-like"/>
    <property type="match status" value="1"/>
</dbReference>
<protein>
    <submittedName>
        <fullName evidence="2">Uncharacterized protein</fullName>
    </submittedName>
</protein>
<sequence length="669" mass="73792">MMFYIQSKSHRILLSFLLTLFVAGCGGSEGSSSKEGGDAGLSIAQDSVSIYEYEGSQAYPTADISVRISNKVRDEIAKGKNAYFVIEQTRNIIIDISAEIVNSNNGTITLEALQPILYFPLGEYKSTLTIYGCFDANCNQVFGEDSLELTYHIVKQPSVPDRDVELADRHQIEAHSIEIDYKGLDISSDSISFLTSYEGDESDWLHMDYAIDGDKLNVNFATSVASCGIHSARVKVTQDSSVGLDKAYYFDVNYEAGGDGEFYNLFPKVHHVGKPIQASLIGCGLQNQTVASLNEKFSNLDVTAIRHLSPYRIELVANPIMESGSLEVVQNSKVESAPIEILIKEQITNEAASTDFLVLGDSGFNGTSGIYDAFRDILYWQVNGSWHAIKHNSGKWEPLAIDIDASVDRVLVSNDGNYLFLIQDATNDSLTMVNANNYDFIKEIDLPGHVGQQVYQDSNGKLVSVNHYQDYLVSTDIETEETTWNTLEANYSSALLSRDKTVFVIAHSGGLPLSTYNLLTQEHKTYEGMTDTSAGKKVNLTGERTLLLASADGSAQNRVLNVFDSEFNSALSLPTITEDGKTIETIEFNKAGDLAYALYCTGNGRQYSCLIREYEVGDLLQSPEAVSYRAVGSFDIETINMPTSRIKMILSADENTLFVSSKNMYIFQL</sequence>
<dbReference type="EMBL" id="VCBC01000011">
    <property type="protein sequence ID" value="TLU64360.1"/>
    <property type="molecule type" value="Genomic_DNA"/>
</dbReference>
<dbReference type="Proteomes" id="UP000307790">
    <property type="component" value="Unassembled WGS sequence"/>
</dbReference>